<dbReference type="GO" id="GO:0004181">
    <property type="term" value="F:metallocarboxypeptidase activity"/>
    <property type="evidence" value="ECO:0007669"/>
    <property type="project" value="InterPro"/>
</dbReference>
<evidence type="ECO:0000256" key="15">
    <source>
        <dbReference type="PIRSR" id="PIRSR037217-2"/>
    </source>
</evidence>
<dbReference type="PANTHER" id="PTHR45962">
    <property type="entry name" value="N-FATTY-ACYL-AMINO ACID SYNTHASE/HYDROLASE PM20D1"/>
    <property type="match status" value="1"/>
</dbReference>
<sequence length="585" mass="64598">MEKSLPIAAEYAPPPRAPRQHHGARRAVLFTLLSAAVCLLWLSQPLSSVIPDFGLSNDRATSKKQCQQVPALWPAEDNDRIKQAFDYLFTPAFENASIARLSGAVQIRTESYDDLGEVGEDPRWDAFYSFHEYLEATFPRIHDKLKVDKVNTHGLVYTWEGSDDKKKPVVLMAHQDVVPVDPDTVDSWTYPPYSGHFDGKNVWGRGASDCKNSLIGLLETVELLLDAGWEPKRTIVLSFGFDEESSGYQGAGHLAPFLLERYGKNGVAAIIDEGMGYTKSFGQGYAVPGVGEKGYTDISVVVRTPGGHSSIPPDHTSIGILSELISAIEAHQYPTYLVDENPYLGFLQCGAEYAPQFPKKLKKLLGQRESSNKKKHCKHADQLAQEAAKISREAKYLMQTSQAVDIIGGGTKVNALPENAAATVNHRINIGDDPDVVAKHISAVAKPIAEKYNLTLHAFDGEKSGYNAISLSHKKNTLDVAPVTPTDIDRVTPFSIVAGTIRALYGEDTLVAPALMSGNTDTRYYWDLTRNIFRFGPGYVNEEEYGMGNVHTVNEKISATNHFKVVRWFTLWLRNVDDADLEAVE</sequence>
<keyword evidence="13" id="KW-0325">Glycoprotein</keyword>
<dbReference type="GO" id="GO:0000328">
    <property type="term" value="C:fungal-type vacuole lumen"/>
    <property type="evidence" value="ECO:0007669"/>
    <property type="project" value="TreeGrafter"/>
</dbReference>
<dbReference type="GO" id="GO:0016020">
    <property type="term" value="C:membrane"/>
    <property type="evidence" value="ECO:0007669"/>
    <property type="project" value="UniProtKB-SubCell"/>
</dbReference>
<keyword evidence="8" id="KW-0378">Hydrolase</keyword>
<evidence type="ECO:0000259" key="16">
    <source>
        <dbReference type="Pfam" id="PF07687"/>
    </source>
</evidence>
<comment type="subcellular location">
    <subcellularLocation>
        <location evidence="2">Membrane</location>
        <topology evidence="2">Single-pass membrane protein</topology>
    </subcellularLocation>
</comment>
<reference evidence="17" key="1">
    <citation type="journal article" date="2020" name="Stud. Mycol.">
        <title>101 Dothideomycetes genomes: a test case for predicting lifestyles and emergence of pathogens.</title>
        <authorList>
            <person name="Haridas S."/>
            <person name="Albert R."/>
            <person name="Binder M."/>
            <person name="Bloem J."/>
            <person name="Labutti K."/>
            <person name="Salamov A."/>
            <person name="Andreopoulos B."/>
            <person name="Baker S."/>
            <person name="Barry K."/>
            <person name="Bills G."/>
            <person name="Bluhm B."/>
            <person name="Cannon C."/>
            <person name="Castanera R."/>
            <person name="Culley D."/>
            <person name="Daum C."/>
            <person name="Ezra D."/>
            <person name="Gonzalez J."/>
            <person name="Henrissat B."/>
            <person name="Kuo A."/>
            <person name="Liang C."/>
            <person name="Lipzen A."/>
            <person name="Lutzoni F."/>
            <person name="Magnuson J."/>
            <person name="Mondo S."/>
            <person name="Nolan M."/>
            <person name="Ohm R."/>
            <person name="Pangilinan J."/>
            <person name="Park H.-J."/>
            <person name="Ramirez L."/>
            <person name="Alfaro M."/>
            <person name="Sun H."/>
            <person name="Tritt A."/>
            <person name="Yoshinaga Y."/>
            <person name="Zwiers L.-H."/>
            <person name="Turgeon B."/>
            <person name="Goodwin S."/>
            <person name="Spatafora J."/>
            <person name="Crous P."/>
            <person name="Grigoriev I."/>
        </authorList>
    </citation>
    <scope>NUCLEOTIDE SEQUENCE</scope>
    <source>
        <strain evidence="17">ATCC 36951</strain>
    </source>
</reference>
<feature type="binding site" evidence="15">
    <location>
        <position position="244"/>
    </location>
    <ligand>
        <name>Zn(2+)</name>
        <dbReference type="ChEBI" id="CHEBI:29105"/>
        <label>1</label>
    </ligand>
</feature>
<organism evidence="17 18">
    <name type="scientific">Zasmidium cellare ATCC 36951</name>
    <dbReference type="NCBI Taxonomy" id="1080233"/>
    <lineage>
        <taxon>Eukaryota</taxon>
        <taxon>Fungi</taxon>
        <taxon>Dikarya</taxon>
        <taxon>Ascomycota</taxon>
        <taxon>Pezizomycotina</taxon>
        <taxon>Dothideomycetes</taxon>
        <taxon>Dothideomycetidae</taxon>
        <taxon>Mycosphaerellales</taxon>
        <taxon>Mycosphaerellaceae</taxon>
        <taxon>Zasmidium</taxon>
    </lineage>
</organism>
<dbReference type="SUPFAM" id="SSF53187">
    <property type="entry name" value="Zn-dependent exopeptidases"/>
    <property type="match status" value="1"/>
</dbReference>
<dbReference type="PIRSF" id="PIRSF037217">
    <property type="entry name" value="Carboxypeptidase_S"/>
    <property type="match status" value="1"/>
</dbReference>
<evidence type="ECO:0000256" key="6">
    <source>
        <dbReference type="ARBA" id="ARBA00022692"/>
    </source>
</evidence>
<dbReference type="InterPro" id="IPR011650">
    <property type="entry name" value="Peptidase_M20_dimer"/>
</dbReference>
<dbReference type="EMBL" id="ML993605">
    <property type="protein sequence ID" value="KAF2164169.1"/>
    <property type="molecule type" value="Genomic_DNA"/>
</dbReference>
<dbReference type="GO" id="GO:0051603">
    <property type="term" value="P:proteolysis involved in protein catabolic process"/>
    <property type="evidence" value="ECO:0007669"/>
    <property type="project" value="TreeGrafter"/>
</dbReference>
<feature type="binding site" evidence="15">
    <location>
        <position position="272"/>
    </location>
    <ligand>
        <name>Zn(2+)</name>
        <dbReference type="ChEBI" id="CHEBI:29105"/>
        <label>2</label>
    </ligand>
</feature>
<dbReference type="GeneID" id="54560999"/>
<keyword evidence="10" id="KW-0832">Ubl conjugation</keyword>
<feature type="domain" description="Peptidase M20 dimerisation" evidence="16">
    <location>
        <begin position="290"/>
        <end position="452"/>
    </location>
</feature>
<evidence type="ECO:0000256" key="2">
    <source>
        <dbReference type="ARBA" id="ARBA00004167"/>
    </source>
</evidence>
<evidence type="ECO:0000256" key="14">
    <source>
        <dbReference type="PIRSR" id="PIRSR037217-1"/>
    </source>
</evidence>
<dbReference type="SUPFAM" id="SSF55031">
    <property type="entry name" value="Bacterial exopeptidase dimerisation domain"/>
    <property type="match status" value="1"/>
</dbReference>
<dbReference type="OrthoDB" id="3064516at2759"/>
<evidence type="ECO:0000256" key="5">
    <source>
        <dbReference type="ARBA" id="ARBA00022670"/>
    </source>
</evidence>
<evidence type="ECO:0000256" key="10">
    <source>
        <dbReference type="ARBA" id="ARBA00022843"/>
    </source>
</evidence>
<evidence type="ECO:0000256" key="4">
    <source>
        <dbReference type="ARBA" id="ARBA00022499"/>
    </source>
</evidence>
<dbReference type="InterPro" id="IPR017141">
    <property type="entry name" value="Pept_M20_carboxypep"/>
</dbReference>
<evidence type="ECO:0000256" key="7">
    <source>
        <dbReference type="ARBA" id="ARBA00022723"/>
    </source>
</evidence>
<keyword evidence="7 15" id="KW-0479">Metal-binding</keyword>
<keyword evidence="12" id="KW-0472">Membrane</keyword>
<keyword evidence="18" id="KW-1185">Reference proteome</keyword>
<dbReference type="InterPro" id="IPR002933">
    <property type="entry name" value="Peptidase_M20"/>
</dbReference>
<keyword evidence="9 15" id="KW-0862">Zinc</keyword>
<feature type="binding site" evidence="15">
    <location>
        <position position="174"/>
    </location>
    <ligand>
        <name>Zn(2+)</name>
        <dbReference type="ChEBI" id="CHEBI:29105"/>
        <label>2</label>
    </ligand>
</feature>
<feature type="active site" description="Proton acceptor" evidence="14">
    <location>
        <position position="243"/>
    </location>
</feature>
<keyword evidence="4" id="KW-1017">Isopeptide bond</keyword>
<dbReference type="Pfam" id="PF01546">
    <property type="entry name" value="Peptidase_M20"/>
    <property type="match status" value="1"/>
</dbReference>
<dbReference type="InterPro" id="IPR036264">
    <property type="entry name" value="Bact_exopeptidase_dim_dom"/>
</dbReference>
<evidence type="ECO:0000256" key="3">
    <source>
        <dbReference type="ARBA" id="ARBA00006247"/>
    </source>
</evidence>
<comment type="cofactor">
    <cofactor evidence="1">
        <name>Zn(2+)</name>
        <dbReference type="ChEBI" id="CHEBI:29105"/>
    </cofactor>
</comment>
<dbReference type="CDD" id="cd05674">
    <property type="entry name" value="M20_yscS"/>
    <property type="match status" value="1"/>
</dbReference>
<dbReference type="PANTHER" id="PTHR45962:SF1">
    <property type="entry name" value="N-FATTY-ACYL-AMINO ACID SYNTHASE_HYDROLASE PM20D1"/>
    <property type="match status" value="1"/>
</dbReference>
<keyword evidence="6" id="KW-0812">Transmembrane</keyword>
<evidence type="ECO:0000256" key="9">
    <source>
        <dbReference type="ARBA" id="ARBA00022833"/>
    </source>
</evidence>
<feature type="binding site" evidence="15">
    <location>
        <position position="551"/>
    </location>
    <ligand>
        <name>Zn(2+)</name>
        <dbReference type="ChEBI" id="CHEBI:29105"/>
        <label>1</label>
    </ligand>
</feature>
<feature type="binding site" evidence="15">
    <location>
        <position position="209"/>
    </location>
    <ligand>
        <name>Zn(2+)</name>
        <dbReference type="ChEBI" id="CHEBI:29105"/>
        <label>1</label>
    </ligand>
</feature>
<protein>
    <recommendedName>
        <fullName evidence="16">Peptidase M20 dimerisation domain-containing protein</fullName>
    </recommendedName>
</protein>
<evidence type="ECO:0000256" key="11">
    <source>
        <dbReference type="ARBA" id="ARBA00022989"/>
    </source>
</evidence>
<feature type="active site" evidence="14">
    <location>
        <position position="176"/>
    </location>
</feature>
<dbReference type="Gene3D" id="3.40.630.10">
    <property type="entry name" value="Zn peptidases"/>
    <property type="match status" value="1"/>
</dbReference>
<proteinExistence type="inferred from homology"/>
<name>A0A6A6CET4_ZASCE</name>
<dbReference type="InterPro" id="IPR001261">
    <property type="entry name" value="ArgE/DapE_CS"/>
</dbReference>
<evidence type="ECO:0000256" key="13">
    <source>
        <dbReference type="ARBA" id="ARBA00023180"/>
    </source>
</evidence>
<evidence type="ECO:0000313" key="18">
    <source>
        <dbReference type="Proteomes" id="UP000799537"/>
    </source>
</evidence>
<accession>A0A6A6CET4</accession>
<evidence type="ECO:0000256" key="1">
    <source>
        <dbReference type="ARBA" id="ARBA00001947"/>
    </source>
</evidence>
<keyword evidence="11" id="KW-1133">Transmembrane helix</keyword>
<dbReference type="AlphaFoldDB" id="A0A6A6CET4"/>
<dbReference type="Proteomes" id="UP000799537">
    <property type="component" value="Unassembled WGS sequence"/>
</dbReference>
<dbReference type="Gene3D" id="1.10.150.900">
    <property type="match status" value="1"/>
</dbReference>
<keyword evidence="5" id="KW-0645">Protease</keyword>
<evidence type="ECO:0000313" key="17">
    <source>
        <dbReference type="EMBL" id="KAF2164169.1"/>
    </source>
</evidence>
<evidence type="ECO:0000256" key="8">
    <source>
        <dbReference type="ARBA" id="ARBA00022801"/>
    </source>
</evidence>
<feature type="binding site" evidence="15">
    <location>
        <position position="209"/>
    </location>
    <ligand>
        <name>Zn(2+)</name>
        <dbReference type="ChEBI" id="CHEBI:29105"/>
        <label>2</label>
    </ligand>
</feature>
<comment type="similarity">
    <text evidence="3">Belongs to the peptidase M20A family.</text>
</comment>
<evidence type="ECO:0000256" key="12">
    <source>
        <dbReference type="ARBA" id="ARBA00023136"/>
    </source>
</evidence>
<dbReference type="GO" id="GO:0046872">
    <property type="term" value="F:metal ion binding"/>
    <property type="evidence" value="ECO:0007669"/>
    <property type="project" value="UniProtKB-KW"/>
</dbReference>
<dbReference type="FunFam" id="3.40.630.10:FF:000098">
    <property type="entry name" value="Gly-Xaa carboxypeptidase"/>
    <property type="match status" value="1"/>
</dbReference>
<dbReference type="Gene3D" id="3.30.70.360">
    <property type="match status" value="1"/>
</dbReference>
<dbReference type="RefSeq" id="XP_033665058.1">
    <property type="nucleotide sequence ID" value="XM_033807727.1"/>
</dbReference>
<gene>
    <name evidence="17" type="ORF">M409DRAFT_25515</name>
</gene>
<dbReference type="InterPro" id="IPR047177">
    <property type="entry name" value="Pept_M20A"/>
</dbReference>
<dbReference type="Pfam" id="PF07687">
    <property type="entry name" value="M20_dimer"/>
    <property type="match status" value="1"/>
</dbReference>
<dbReference type="PROSITE" id="PS00759">
    <property type="entry name" value="ARGE_DAPE_CPG2_2"/>
    <property type="match status" value="1"/>
</dbReference>